<keyword evidence="2" id="KW-1185">Reference proteome</keyword>
<organism evidence="1 2">
    <name type="scientific">Acanthoscelides obtectus</name>
    <name type="common">Bean weevil</name>
    <name type="synonym">Bruchus obtectus</name>
    <dbReference type="NCBI Taxonomy" id="200917"/>
    <lineage>
        <taxon>Eukaryota</taxon>
        <taxon>Metazoa</taxon>
        <taxon>Ecdysozoa</taxon>
        <taxon>Arthropoda</taxon>
        <taxon>Hexapoda</taxon>
        <taxon>Insecta</taxon>
        <taxon>Pterygota</taxon>
        <taxon>Neoptera</taxon>
        <taxon>Endopterygota</taxon>
        <taxon>Coleoptera</taxon>
        <taxon>Polyphaga</taxon>
        <taxon>Cucujiformia</taxon>
        <taxon>Chrysomeloidea</taxon>
        <taxon>Chrysomelidae</taxon>
        <taxon>Bruchinae</taxon>
        <taxon>Bruchini</taxon>
        <taxon>Acanthoscelides</taxon>
    </lineage>
</organism>
<proteinExistence type="predicted"/>
<dbReference type="OrthoDB" id="6775763at2759"/>
<gene>
    <name evidence="1" type="ORF">ACAOBT_LOCUS11987</name>
</gene>
<sequence>MVVEGFAQIEEICQYISKPCVNKILKELPGHLQDVNDINKYFSSLPTIVKSELQLKLLEKYNTNQQARQFTFSQITCHDYQK</sequence>
<evidence type="ECO:0000313" key="2">
    <source>
        <dbReference type="Proteomes" id="UP001152888"/>
    </source>
</evidence>
<dbReference type="AlphaFoldDB" id="A0A9P0PB29"/>
<comment type="caution">
    <text evidence="1">The sequence shown here is derived from an EMBL/GenBank/DDBJ whole genome shotgun (WGS) entry which is preliminary data.</text>
</comment>
<accession>A0A9P0PB29</accession>
<protein>
    <submittedName>
        <fullName evidence="1">Uncharacterized protein</fullName>
    </submittedName>
</protein>
<evidence type="ECO:0000313" key="1">
    <source>
        <dbReference type="EMBL" id="CAH1976145.1"/>
    </source>
</evidence>
<dbReference type="Proteomes" id="UP001152888">
    <property type="component" value="Unassembled WGS sequence"/>
</dbReference>
<reference evidence="1" key="1">
    <citation type="submission" date="2022-03" db="EMBL/GenBank/DDBJ databases">
        <authorList>
            <person name="Sayadi A."/>
        </authorList>
    </citation>
    <scope>NUCLEOTIDE SEQUENCE</scope>
</reference>
<dbReference type="EMBL" id="CAKOFQ010006844">
    <property type="protein sequence ID" value="CAH1976145.1"/>
    <property type="molecule type" value="Genomic_DNA"/>
</dbReference>
<name>A0A9P0PB29_ACAOB</name>